<dbReference type="Pfam" id="PF01926">
    <property type="entry name" value="MMR_HSR1"/>
    <property type="match status" value="1"/>
</dbReference>
<dbReference type="Gene3D" id="6.10.250.2860">
    <property type="match status" value="1"/>
</dbReference>
<dbReference type="InterPro" id="IPR006073">
    <property type="entry name" value="GTP-bd"/>
</dbReference>
<dbReference type="Pfam" id="PF16360">
    <property type="entry name" value="GTP-bdg_M"/>
    <property type="match status" value="1"/>
</dbReference>
<sequence length="563" mass="62673">MLRILTWSRSSLRSRSQLAPSSPFSILSSSYSTFNKGSEDNQSAAGSVFSRYPSDPPRLFVVQPRLRPATFLQAKLNEALCLANSLEEQRDGYFHSDFFDKELPPHVVVQNPSLKSAKIRAEIFNAHAHTKEAKLQAELAALMYKKSRLVRVRRLDGRNTFGASGEVEVVSARGRGSGGRGFISGAGETELQLQRRRILERRNHLLSQIEEVRRTRAVQRAARKKRGGLDGRGLATVAVVGYTNAGKSTLISALSDSNLYSDARKVLLSDTVGFISDLPVQLVEAFHSTLEEVLEANLLVHVIDCTAPNHDEHRSTVLQVLQQIGVSEEKLQNMIEVWNKIDYEEEMGAGEDVEMSDFSAAEDVENRLFATLDARLKSVVLPSIDYEEEMGAGEYMDDGEDVEMSDFSAAEDGETKDSPGEDCDVAFELLDGKSVGGSDALKPSLGELQQTMDDKQDDYSDGWLLSEDDTADDYWNTLNEQQQAETSNECKVEKDSESQPQHVPHVKVSALTGVGLQELLELIDEKLKVQDDRLKSEKVVGNSYIDRKWRPPRKEDEEVAVEQ</sequence>
<dbReference type="Proteomes" id="UP000239757">
    <property type="component" value="Unassembled WGS sequence"/>
</dbReference>
<proteinExistence type="predicted"/>
<dbReference type="PANTHER" id="PTHR10229:SF8">
    <property type="entry name" value="GTPASE HFLX"/>
    <property type="match status" value="1"/>
</dbReference>
<dbReference type="PROSITE" id="PS51705">
    <property type="entry name" value="G_HFLX"/>
    <property type="match status" value="1"/>
</dbReference>
<feature type="domain" description="Hflx-type G" evidence="1">
    <location>
        <begin position="235"/>
        <end position="380"/>
    </location>
</feature>
<dbReference type="AlphaFoldDB" id="A0A2P5YHH8"/>
<dbReference type="GO" id="GO:0043022">
    <property type="term" value="F:ribosome binding"/>
    <property type="evidence" value="ECO:0007669"/>
    <property type="project" value="TreeGrafter"/>
</dbReference>
<dbReference type="GO" id="GO:0005525">
    <property type="term" value="F:GTP binding"/>
    <property type="evidence" value="ECO:0007669"/>
    <property type="project" value="InterPro"/>
</dbReference>
<evidence type="ECO:0000313" key="2">
    <source>
        <dbReference type="EMBL" id="PPS15018.1"/>
    </source>
</evidence>
<evidence type="ECO:0000259" key="1">
    <source>
        <dbReference type="PROSITE" id="PS51705"/>
    </source>
</evidence>
<dbReference type="SUPFAM" id="SSF52540">
    <property type="entry name" value="P-loop containing nucleoside triphosphate hydrolases"/>
    <property type="match status" value="1"/>
</dbReference>
<dbReference type="InterPro" id="IPR032305">
    <property type="entry name" value="GTP-bd_M"/>
</dbReference>
<name>A0A2P5YHH8_GOSBA</name>
<gene>
    <name evidence="2" type="ORF">GOBAR_AA05561</name>
</gene>
<dbReference type="EMBL" id="KZ663197">
    <property type="protein sequence ID" value="PPS15018.1"/>
    <property type="molecule type" value="Genomic_DNA"/>
</dbReference>
<dbReference type="InterPro" id="IPR027417">
    <property type="entry name" value="P-loop_NTPase"/>
</dbReference>
<dbReference type="GO" id="GO:0005737">
    <property type="term" value="C:cytoplasm"/>
    <property type="evidence" value="ECO:0007669"/>
    <property type="project" value="TreeGrafter"/>
</dbReference>
<organism evidence="2 3">
    <name type="scientific">Gossypium barbadense</name>
    <name type="common">Sea Island cotton</name>
    <name type="synonym">Hibiscus barbadensis</name>
    <dbReference type="NCBI Taxonomy" id="3634"/>
    <lineage>
        <taxon>Eukaryota</taxon>
        <taxon>Viridiplantae</taxon>
        <taxon>Streptophyta</taxon>
        <taxon>Embryophyta</taxon>
        <taxon>Tracheophyta</taxon>
        <taxon>Spermatophyta</taxon>
        <taxon>Magnoliopsida</taxon>
        <taxon>eudicotyledons</taxon>
        <taxon>Gunneridae</taxon>
        <taxon>Pentapetalae</taxon>
        <taxon>rosids</taxon>
        <taxon>malvids</taxon>
        <taxon>Malvales</taxon>
        <taxon>Malvaceae</taxon>
        <taxon>Malvoideae</taxon>
        <taxon>Gossypium</taxon>
    </lineage>
</organism>
<dbReference type="OrthoDB" id="10268034at2759"/>
<protein>
    <recommendedName>
        <fullName evidence="1">Hflx-type G domain-containing protein</fullName>
    </recommendedName>
</protein>
<dbReference type="PANTHER" id="PTHR10229">
    <property type="entry name" value="GTP-BINDING PROTEIN HFLX"/>
    <property type="match status" value="1"/>
</dbReference>
<reference evidence="2 3" key="1">
    <citation type="submission" date="2015-01" db="EMBL/GenBank/DDBJ databases">
        <title>Genome of allotetraploid Gossypium barbadense reveals genomic plasticity and fiber elongation in cotton evolution.</title>
        <authorList>
            <person name="Chen X."/>
            <person name="Liu X."/>
            <person name="Zhao B."/>
            <person name="Zheng H."/>
            <person name="Hu Y."/>
            <person name="Lu G."/>
            <person name="Yang C."/>
            <person name="Chen J."/>
            <person name="Shan C."/>
            <person name="Zhang L."/>
            <person name="Zhou Y."/>
            <person name="Wang L."/>
            <person name="Guo W."/>
            <person name="Bai Y."/>
            <person name="Ruan J."/>
            <person name="Shangguan X."/>
            <person name="Mao Y."/>
            <person name="Jiang J."/>
            <person name="Zhu Y."/>
            <person name="Lei J."/>
            <person name="Kang H."/>
            <person name="Chen S."/>
            <person name="He X."/>
            <person name="Wang R."/>
            <person name="Wang Y."/>
            <person name="Chen J."/>
            <person name="Wang L."/>
            <person name="Yu S."/>
            <person name="Wang B."/>
            <person name="Wei J."/>
            <person name="Song S."/>
            <person name="Lu X."/>
            <person name="Gao Z."/>
            <person name="Gu W."/>
            <person name="Deng X."/>
            <person name="Ma D."/>
            <person name="Wang S."/>
            <person name="Liang W."/>
            <person name="Fang L."/>
            <person name="Cai C."/>
            <person name="Zhu X."/>
            <person name="Zhou B."/>
            <person name="Zhang Y."/>
            <person name="Chen Z."/>
            <person name="Xu S."/>
            <person name="Zhu R."/>
            <person name="Wang S."/>
            <person name="Zhang T."/>
            <person name="Zhao G."/>
        </authorList>
    </citation>
    <scope>NUCLEOTIDE SEQUENCE [LARGE SCALE GENOMIC DNA]</scope>
    <source>
        <strain evidence="3">cv. Xinhai21</strain>
        <tissue evidence="2">Leaf</tissue>
    </source>
</reference>
<dbReference type="InterPro" id="IPR016496">
    <property type="entry name" value="GTPase_HflX"/>
</dbReference>
<dbReference type="InterPro" id="IPR030394">
    <property type="entry name" value="G_HFLX_dom"/>
</dbReference>
<dbReference type="Gene3D" id="3.40.50.300">
    <property type="entry name" value="P-loop containing nucleotide triphosphate hydrolases"/>
    <property type="match status" value="1"/>
</dbReference>
<evidence type="ECO:0000313" key="3">
    <source>
        <dbReference type="Proteomes" id="UP000239757"/>
    </source>
</evidence>
<accession>A0A2P5YHH8</accession>
<dbReference type="CDD" id="cd01878">
    <property type="entry name" value="HflX"/>
    <property type="match status" value="1"/>
</dbReference>